<name>K6YXK8_9ALTE</name>
<keyword evidence="3" id="KW-1185">Reference proteome</keyword>
<keyword evidence="1" id="KW-1133">Transmembrane helix</keyword>
<evidence type="ECO:0000313" key="3">
    <source>
        <dbReference type="Proteomes" id="UP000006327"/>
    </source>
</evidence>
<sequence length="82" mass="9775">MCLCGYLLLTAPIDDAMYGHLRGVVLFLTELLPYCLWPYVYILIKPETRFKETHWLIKTSACFLFLWLFYFFAVMQGLRKID</sequence>
<proteinExistence type="predicted"/>
<evidence type="ECO:0000313" key="2">
    <source>
        <dbReference type="EMBL" id="GAC21488.1"/>
    </source>
</evidence>
<gene>
    <name evidence="2" type="ORF">GARC_4546</name>
</gene>
<feature type="transmembrane region" description="Helical" evidence="1">
    <location>
        <begin position="56"/>
        <end position="78"/>
    </location>
</feature>
<dbReference type="Proteomes" id="UP000006327">
    <property type="component" value="Unassembled WGS sequence"/>
</dbReference>
<evidence type="ECO:0000256" key="1">
    <source>
        <dbReference type="SAM" id="Phobius"/>
    </source>
</evidence>
<protein>
    <submittedName>
        <fullName evidence="2">Uncharacterized protein</fullName>
    </submittedName>
</protein>
<accession>K6YXK8</accession>
<keyword evidence="1" id="KW-0472">Membrane</keyword>
<comment type="caution">
    <text evidence="2">The sequence shown here is derived from an EMBL/GenBank/DDBJ whole genome shotgun (WGS) entry which is preliminary data.</text>
</comment>
<organism evidence="2 3">
    <name type="scientific">Paraglaciecola arctica BSs20135</name>
    <dbReference type="NCBI Taxonomy" id="493475"/>
    <lineage>
        <taxon>Bacteria</taxon>
        <taxon>Pseudomonadati</taxon>
        <taxon>Pseudomonadota</taxon>
        <taxon>Gammaproteobacteria</taxon>
        <taxon>Alteromonadales</taxon>
        <taxon>Alteromonadaceae</taxon>
        <taxon>Paraglaciecola</taxon>
    </lineage>
</organism>
<reference evidence="2 3" key="1">
    <citation type="journal article" date="2017" name="Antonie Van Leeuwenhoek">
        <title>Rhizobium rhizosphaerae sp. nov., a novel species isolated from rice rhizosphere.</title>
        <authorList>
            <person name="Zhao J.J."/>
            <person name="Zhang J."/>
            <person name="Zhang R.J."/>
            <person name="Zhang C.W."/>
            <person name="Yin H.Q."/>
            <person name="Zhang X.X."/>
        </authorList>
    </citation>
    <scope>NUCLEOTIDE SEQUENCE [LARGE SCALE GENOMIC DNA]</scope>
    <source>
        <strain evidence="2 3">BSs20135</strain>
    </source>
</reference>
<dbReference type="AlphaFoldDB" id="K6YXK8"/>
<keyword evidence="1" id="KW-0812">Transmembrane</keyword>
<dbReference type="EMBL" id="BAEO01000062">
    <property type="protein sequence ID" value="GAC21488.1"/>
    <property type="molecule type" value="Genomic_DNA"/>
</dbReference>
<feature type="transmembrane region" description="Helical" evidence="1">
    <location>
        <begin position="24"/>
        <end position="44"/>
    </location>
</feature>
<dbReference type="STRING" id="493475.GARC_4546"/>